<keyword evidence="4 14" id="KW-0963">Cytoplasm</keyword>
<feature type="binding site" evidence="14">
    <location>
        <position position="120"/>
    </location>
    <ligand>
        <name>[4Fe-4S] cluster</name>
        <dbReference type="ChEBI" id="CHEBI:49883"/>
        <note>4Fe-4S-S-AdoMet</note>
    </ligand>
</feature>
<comment type="subcellular location">
    <subcellularLocation>
        <location evidence="1 14">Cytoplasm</location>
    </subcellularLocation>
</comment>
<dbReference type="SUPFAM" id="SSF102114">
    <property type="entry name" value="Radical SAM enzymes"/>
    <property type="match status" value="1"/>
</dbReference>
<evidence type="ECO:0000256" key="10">
    <source>
        <dbReference type="ARBA" id="ARBA00022723"/>
    </source>
</evidence>
<evidence type="ECO:0000259" key="15">
    <source>
        <dbReference type="PROSITE" id="PS51918"/>
    </source>
</evidence>
<evidence type="ECO:0000256" key="4">
    <source>
        <dbReference type="ARBA" id="ARBA00022490"/>
    </source>
</evidence>
<dbReference type="GO" id="GO:0002935">
    <property type="term" value="F:tRNA (adenine(37)-C2)-methyltransferase activity"/>
    <property type="evidence" value="ECO:0007669"/>
    <property type="project" value="UniProtKB-UniRule"/>
</dbReference>
<dbReference type="SFLD" id="SFLDG01062">
    <property type="entry name" value="methyltransferase_(Class_A)"/>
    <property type="match status" value="1"/>
</dbReference>
<dbReference type="EC" id="2.1.1.192" evidence="14"/>
<protein>
    <recommendedName>
        <fullName evidence="14">Probable dual-specificity RNA methyltransferase RlmN</fullName>
        <ecNumber evidence="14">2.1.1.192</ecNumber>
    </recommendedName>
    <alternativeName>
        <fullName evidence="14">23S rRNA (adenine(2503)-C(2))-methyltransferase</fullName>
    </alternativeName>
    <alternativeName>
        <fullName evidence="14">23S rRNA m2A2503 methyltransferase</fullName>
    </alternativeName>
    <alternativeName>
        <fullName evidence="14">Ribosomal RNA large subunit methyltransferase N</fullName>
    </alternativeName>
    <alternativeName>
        <fullName evidence="14">tRNA (adenine(37)-C(2))-methyltransferase</fullName>
    </alternativeName>
    <alternativeName>
        <fullName evidence="14">tRNA m2A37 methyltransferase</fullName>
    </alternativeName>
</protein>
<dbReference type="GO" id="GO:0030488">
    <property type="term" value="P:tRNA methylation"/>
    <property type="evidence" value="ECO:0007669"/>
    <property type="project" value="UniProtKB-UniRule"/>
</dbReference>
<feature type="binding site" evidence="14">
    <location>
        <begin position="212"/>
        <end position="214"/>
    </location>
    <ligand>
        <name>S-adenosyl-L-methionine</name>
        <dbReference type="ChEBI" id="CHEBI:59789"/>
    </ligand>
</feature>
<dbReference type="GO" id="GO:0000049">
    <property type="term" value="F:tRNA binding"/>
    <property type="evidence" value="ECO:0007669"/>
    <property type="project" value="UniProtKB-UniRule"/>
</dbReference>
<keyword evidence="12 14" id="KW-0411">Iron-sulfur</keyword>
<dbReference type="Pfam" id="PF04055">
    <property type="entry name" value="Radical_SAM"/>
    <property type="match status" value="1"/>
</dbReference>
<evidence type="ECO:0000256" key="1">
    <source>
        <dbReference type="ARBA" id="ARBA00004496"/>
    </source>
</evidence>
<dbReference type="InterPro" id="IPR004383">
    <property type="entry name" value="rRNA_lsu_MTrfase_RlmN/Cfr"/>
</dbReference>
<evidence type="ECO:0000256" key="12">
    <source>
        <dbReference type="ARBA" id="ARBA00023014"/>
    </source>
</evidence>
<comment type="caution">
    <text evidence="16">The sequence shown here is derived from an EMBL/GenBank/DDBJ whole genome shotgun (WGS) entry which is preliminary data.</text>
</comment>
<dbReference type="Proteomes" id="UP000823636">
    <property type="component" value="Unassembled WGS sequence"/>
</dbReference>
<dbReference type="GO" id="GO:0051539">
    <property type="term" value="F:4 iron, 4 sulfur cluster binding"/>
    <property type="evidence" value="ECO:0007669"/>
    <property type="project" value="UniProtKB-UniRule"/>
</dbReference>
<feature type="domain" description="Radical SAM core" evidence="15">
    <location>
        <begin position="99"/>
        <end position="325"/>
    </location>
</feature>
<keyword evidence="7 14" id="KW-0808">Transferase</keyword>
<evidence type="ECO:0000256" key="3">
    <source>
        <dbReference type="ARBA" id="ARBA00022485"/>
    </source>
</evidence>
<keyword evidence="10 14" id="KW-0479">Metal-binding</keyword>
<keyword evidence="11 14" id="KW-0408">Iron</keyword>
<evidence type="ECO:0000313" key="16">
    <source>
        <dbReference type="EMBL" id="MBO8437852.1"/>
    </source>
</evidence>
<name>A0A9D9E1L0_9BACT</name>
<dbReference type="Gene3D" id="1.10.150.530">
    <property type="match status" value="1"/>
</dbReference>
<dbReference type="InterPro" id="IPR058240">
    <property type="entry name" value="rSAM_sf"/>
</dbReference>
<comment type="miscellaneous">
    <text evidence="14">Reaction proceeds by a ping-pong mechanism involving intermediate methylation of a conserved cysteine residue.</text>
</comment>
<dbReference type="InterPro" id="IPR040072">
    <property type="entry name" value="Methyltransferase_A"/>
</dbReference>
<dbReference type="GO" id="GO:0005737">
    <property type="term" value="C:cytoplasm"/>
    <property type="evidence" value="ECO:0007669"/>
    <property type="project" value="UniProtKB-SubCell"/>
</dbReference>
<comment type="cofactor">
    <cofactor evidence="14">
        <name>[4Fe-4S] cluster</name>
        <dbReference type="ChEBI" id="CHEBI:49883"/>
    </cofactor>
    <text evidence="14">Binds 1 [4Fe-4S] cluster. The cluster is coordinated with 3 cysteines and an exchangeable S-adenosyl-L-methionine.</text>
</comment>
<evidence type="ECO:0000256" key="14">
    <source>
        <dbReference type="HAMAP-Rule" id="MF_01849"/>
    </source>
</evidence>
<comment type="function">
    <text evidence="14">Specifically methylates position 2 of adenine 2503 in 23S rRNA and position 2 of adenine 37 in tRNAs.</text>
</comment>
<evidence type="ECO:0000256" key="11">
    <source>
        <dbReference type="ARBA" id="ARBA00023004"/>
    </source>
</evidence>
<dbReference type="GO" id="GO:0070475">
    <property type="term" value="P:rRNA base methylation"/>
    <property type="evidence" value="ECO:0007669"/>
    <property type="project" value="UniProtKB-UniRule"/>
</dbReference>
<evidence type="ECO:0000256" key="13">
    <source>
        <dbReference type="ARBA" id="ARBA00023157"/>
    </source>
</evidence>
<comment type="catalytic activity">
    <reaction evidence="14">
        <text>adenosine(2503) in 23S rRNA + 2 reduced [2Fe-2S]-[ferredoxin] + 2 S-adenosyl-L-methionine = 2-methyladenosine(2503) in 23S rRNA + 5'-deoxyadenosine + L-methionine + 2 oxidized [2Fe-2S]-[ferredoxin] + S-adenosyl-L-homocysteine</text>
        <dbReference type="Rhea" id="RHEA:42916"/>
        <dbReference type="Rhea" id="RHEA-COMP:10000"/>
        <dbReference type="Rhea" id="RHEA-COMP:10001"/>
        <dbReference type="Rhea" id="RHEA-COMP:10152"/>
        <dbReference type="Rhea" id="RHEA-COMP:10282"/>
        <dbReference type="ChEBI" id="CHEBI:17319"/>
        <dbReference type="ChEBI" id="CHEBI:33737"/>
        <dbReference type="ChEBI" id="CHEBI:33738"/>
        <dbReference type="ChEBI" id="CHEBI:57844"/>
        <dbReference type="ChEBI" id="CHEBI:57856"/>
        <dbReference type="ChEBI" id="CHEBI:59789"/>
        <dbReference type="ChEBI" id="CHEBI:74411"/>
        <dbReference type="ChEBI" id="CHEBI:74497"/>
        <dbReference type="EC" id="2.1.1.192"/>
    </reaction>
</comment>
<gene>
    <name evidence="14 16" type="primary">rlmN</name>
    <name evidence="16" type="ORF">IAC54_02995</name>
</gene>
<dbReference type="AlphaFoldDB" id="A0A9D9E1L0"/>
<feature type="binding site" evidence="14">
    <location>
        <position position="287"/>
    </location>
    <ligand>
        <name>S-adenosyl-L-methionine</name>
        <dbReference type="ChEBI" id="CHEBI:59789"/>
    </ligand>
</feature>
<dbReference type="NCBIfam" id="TIGR00048">
    <property type="entry name" value="rRNA_mod_RlmN"/>
    <property type="match status" value="1"/>
</dbReference>
<comment type="catalytic activity">
    <reaction evidence="14">
        <text>adenosine(37) in tRNA + 2 reduced [2Fe-2S]-[ferredoxin] + 2 S-adenosyl-L-methionine = 2-methyladenosine(37) in tRNA + 5'-deoxyadenosine + L-methionine + 2 oxidized [2Fe-2S]-[ferredoxin] + S-adenosyl-L-homocysteine</text>
        <dbReference type="Rhea" id="RHEA:43332"/>
        <dbReference type="Rhea" id="RHEA-COMP:10000"/>
        <dbReference type="Rhea" id="RHEA-COMP:10001"/>
        <dbReference type="Rhea" id="RHEA-COMP:10162"/>
        <dbReference type="Rhea" id="RHEA-COMP:10485"/>
        <dbReference type="ChEBI" id="CHEBI:17319"/>
        <dbReference type="ChEBI" id="CHEBI:33737"/>
        <dbReference type="ChEBI" id="CHEBI:33738"/>
        <dbReference type="ChEBI" id="CHEBI:57844"/>
        <dbReference type="ChEBI" id="CHEBI:57856"/>
        <dbReference type="ChEBI" id="CHEBI:59789"/>
        <dbReference type="ChEBI" id="CHEBI:74411"/>
        <dbReference type="ChEBI" id="CHEBI:74497"/>
        <dbReference type="EC" id="2.1.1.192"/>
    </reaction>
</comment>
<feature type="binding site" evidence="14">
    <location>
        <position position="190"/>
    </location>
    <ligand>
        <name>S-adenosyl-L-methionine</name>
        <dbReference type="ChEBI" id="CHEBI:59789"/>
    </ligand>
</feature>
<feature type="active site" description="S-methylcysteine intermediate" evidence="14">
    <location>
        <position position="330"/>
    </location>
</feature>
<keyword evidence="5 14" id="KW-0698">rRNA processing</keyword>
<evidence type="ECO:0000256" key="2">
    <source>
        <dbReference type="ARBA" id="ARBA00007544"/>
    </source>
</evidence>
<feature type="binding site" evidence="14">
    <location>
        <begin position="158"/>
        <end position="159"/>
    </location>
    <ligand>
        <name>S-adenosyl-L-methionine</name>
        <dbReference type="ChEBI" id="CHEBI:59789"/>
    </ligand>
</feature>
<dbReference type="InterPro" id="IPR007197">
    <property type="entry name" value="rSAM"/>
</dbReference>
<keyword evidence="8 14" id="KW-0949">S-adenosyl-L-methionine</keyword>
<evidence type="ECO:0000256" key="7">
    <source>
        <dbReference type="ARBA" id="ARBA00022679"/>
    </source>
</evidence>
<dbReference type="Pfam" id="PF21016">
    <property type="entry name" value="RlmN_N"/>
    <property type="match status" value="1"/>
</dbReference>
<dbReference type="PROSITE" id="PS51918">
    <property type="entry name" value="RADICAL_SAM"/>
    <property type="match status" value="1"/>
</dbReference>
<dbReference type="InterPro" id="IPR027492">
    <property type="entry name" value="RNA_MTrfase_RlmN"/>
</dbReference>
<dbReference type="InterPro" id="IPR013785">
    <property type="entry name" value="Aldolase_TIM"/>
</dbReference>
<comment type="similarity">
    <text evidence="2 14">Belongs to the radical SAM superfamily. RlmN family.</text>
</comment>
<comment type="caution">
    <text evidence="14">Lacks conserved residue(s) required for the propagation of feature annotation.</text>
</comment>
<evidence type="ECO:0000256" key="8">
    <source>
        <dbReference type="ARBA" id="ARBA00022691"/>
    </source>
</evidence>
<dbReference type="PIRSF" id="PIRSF006004">
    <property type="entry name" value="CHP00048"/>
    <property type="match status" value="1"/>
</dbReference>
<evidence type="ECO:0000256" key="9">
    <source>
        <dbReference type="ARBA" id="ARBA00022694"/>
    </source>
</evidence>
<feature type="binding site" evidence="14">
    <location>
        <position position="113"/>
    </location>
    <ligand>
        <name>[4Fe-4S] cluster</name>
        <dbReference type="ChEBI" id="CHEBI:49883"/>
        <note>4Fe-4S-S-AdoMet</note>
    </ligand>
</feature>
<keyword evidence="3 14" id="KW-0004">4Fe-4S</keyword>
<dbReference type="GO" id="GO:0046872">
    <property type="term" value="F:metal ion binding"/>
    <property type="evidence" value="ECO:0007669"/>
    <property type="project" value="UniProtKB-KW"/>
</dbReference>
<dbReference type="HAMAP" id="MF_01849">
    <property type="entry name" value="RNA_methyltr_RlmN"/>
    <property type="match status" value="1"/>
</dbReference>
<dbReference type="InterPro" id="IPR048641">
    <property type="entry name" value="RlmN_N"/>
</dbReference>
<evidence type="ECO:0000256" key="6">
    <source>
        <dbReference type="ARBA" id="ARBA00022603"/>
    </source>
</evidence>
<proteinExistence type="inferred from homology"/>
<keyword evidence="9 14" id="KW-0819">tRNA processing</keyword>
<feature type="binding site" evidence="14">
    <location>
        <position position="117"/>
    </location>
    <ligand>
        <name>[4Fe-4S] cluster</name>
        <dbReference type="ChEBI" id="CHEBI:49883"/>
        <note>4Fe-4S-S-AdoMet</note>
    </ligand>
</feature>
<dbReference type="Gene3D" id="3.20.20.70">
    <property type="entry name" value="Aldolase class I"/>
    <property type="match status" value="1"/>
</dbReference>
<keyword evidence="6 14" id="KW-0489">Methyltransferase</keyword>
<dbReference type="SFLD" id="SFLDS00029">
    <property type="entry name" value="Radical_SAM"/>
    <property type="match status" value="1"/>
</dbReference>
<accession>A0A9D9E1L0</accession>
<dbReference type="GO" id="GO:0019843">
    <property type="term" value="F:rRNA binding"/>
    <property type="evidence" value="ECO:0007669"/>
    <property type="project" value="UniProtKB-UniRule"/>
</dbReference>
<evidence type="ECO:0000313" key="17">
    <source>
        <dbReference type="Proteomes" id="UP000823636"/>
    </source>
</evidence>
<reference evidence="16" key="2">
    <citation type="journal article" date="2021" name="PeerJ">
        <title>Extensive microbial diversity within the chicken gut microbiome revealed by metagenomics and culture.</title>
        <authorList>
            <person name="Gilroy R."/>
            <person name="Ravi A."/>
            <person name="Getino M."/>
            <person name="Pursley I."/>
            <person name="Horton D.L."/>
            <person name="Alikhan N.F."/>
            <person name="Baker D."/>
            <person name="Gharbi K."/>
            <person name="Hall N."/>
            <person name="Watson M."/>
            <person name="Adriaenssens E.M."/>
            <person name="Foster-Nyarko E."/>
            <person name="Jarju S."/>
            <person name="Secka A."/>
            <person name="Antonio M."/>
            <person name="Oren A."/>
            <person name="Chaudhuri R.R."/>
            <person name="La Ragione R."/>
            <person name="Hildebrand F."/>
            <person name="Pallen M.J."/>
        </authorList>
    </citation>
    <scope>NUCLEOTIDE SEQUENCE</scope>
    <source>
        <strain evidence="16">G3-4614</strain>
    </source>
</reference>
<dbReference type="GO" id="GO:0070040">
    <property type="term" value="F:rRNA (adenine(2503)-C2-)-methyltransferase activity"/>
    <property type="evidence" value="ECO:0007669"/>
    <property type="project" value="UniProtKB-UniRule"/>
</dbReference>
<dbReference type="SFLD" id="SFLDF00275">
    <property type="entry name" value="adenosine_C2_methyltransferase"/>
    <property type="match status" value="1"/>
</dbReference>
<evidence type="ECO:0000256" key="5">
    <source>
        <dbReference type="ARBA" id="ARBA00022552"/>
    </source>
</evidence>
<organism evidence="16 17">
    <name type="scientific">Candidatus Caccoplasma merdipullorum</name>
    <dbReference type="NCBI Taxonomy" id="2840718"/>
    <lineage>
        <taxon>Bacteria</taxon>
        <taxon>Pseudomonadati</taxon>
        <taxon>Bacteroidota</taxon>
        <taxon>Bacteroidia</taxon>
        <taxon>Bacteroidales</taxon>
        <taxon>Bacteroidaceae</taxon>
        <taxon>Bacteroidaceae incertae sedis</taxon>
        <taxon>Candidatus Caccoplasma</taxon>
    </lineage>
</organism>
<dbReference type="PANTHER" id="PTHR30544:SF5">
    <property type="entry name" value="RADICAL SAM CORE DOMAIN-CONTAINING PROTEIN"/>
    <property type="match status" value="1"/>
</dbReference>
<sequence>MQTKEEILGKTPEELKKFVTECGMPPFTSKQILKWIYQKRVYDFNQMTDISKNNREKLQQVATIGINPPAESITSADGTEKYLFRLGDGQTIEAVYIPDKERATLCISSQVGCRMKCLFCMTGKQGLQRNLTSAEIINQILSVPNSESLTNIVYMGMGEPTDNLDEVLKSIEAVIAPWGLSWSPKRITLSTVGTRKGLQRYLKESKCHLAISLHSPDTRRSEIIPADKAFPSAEMIDMLRQYDFSHQRRLSFEYIMFAGVNDSTADAEALAHLIKGLDCRVNLIRYHAIPGVALNTASDKNMITFRDTLNKKGITATIRASRGEDIFAACGMLASQQKNARVR</sequence>
<dbReference type="FunFam" id="3.20.20.70:FF:000014">
    <property type="entry name" value="Probable dual-specificity RNA methyltransferase RlmN"/>
    <property type="match status" value="1"/>
</dbReference>
<dbReference type="EMBL" id="JADIMW010000028">
    <property type="protein sequence ID" value="MBO8437852.1"/>
    <property type="molecule type" value="Genomic_DNA"/>
</dbReference>
<dbReference type="PANTHER" id="PTHR30544">
    <property type="entry name" value="23S RRNA METHYLTRANSFERASE"/>
    <property type="match status" value="1"/>
</dbReference>
<feature type="active site" description="Proton acceptor" evidence="14">
    <location>
        <position position="93"/>
    </location>
</feature>
<reference evidence="16" key="1">
    <citation type="submission" date="2020-10" db="EMBL/GenBank/DDBJ databases">
        <authorList>
            <person name="Gilroy R."/>
        </authorList>
    </citation>
    <scope>NUCLEOTIDE SEQUENCE</scope>
    <source>
        <strain evidence="16">G3-4614</strain>
    </source>
</reference>
<keyword evidence="13 14" id="KW-1015">Disulfide bond</keyword>